<accession>A0ACC2DZB7</accession>
<name>A0ACC2DZB7_DIPCM</name>
<sequence length="682" mass="75895">MAMDPVLKKLSASQHRRTGLLKNQLQLVKRKDGDRYEIVPIPDQLSFDKGFFLFIRACQLLTQHMEGVVLVGLAGPSGAGKTVFSEKVRNFLPGVACISMDNYNDSSRVIDGNYDDPRIIDFDTLLSNICNLKQQKSVEVPIYDFKLSHRIGYRVLEVPPSRIVIIEGTYALSERLRPLLDLRVSITGGVHFDLVKRVLRDINRSGQAPADIIHQISETVYPMYKVFIEPDLETAHIKIINKFNPFSGFQNPTYILKSRRLVSEDQIRSVLSSEHTQTMEETYDIYLLPPGEDPEACQSYLRMRNRDGKYSLMFEEWFTDDPFIISPRITFEVSVRLLGGLMALGYEMAAILKRNSHVFADEKLIVKIDKLEQVQQIYVQVQGKDRSLVVETAKNLGLEGSFIPRSYIEQIQLEKLTAEVTALPDDLKTNLVSSPLPSLSWLSDVKPGVANHYSKSWTDSSRKELKLSLATQRNSDQIQQKDGKSQPPWLETKNLDDRGEDSPGSVQNYASVSEQLSGLNEKLDALLSRLGELESRFAAITHSSTLQKQSSMATMAHGGLHVGSGGGHGGLSHANGNGSINGPTLPFVGSAGSLVQESALADEVTILSRGQRHIHTQLDILNKYVRESLSPLQPKRREKGVLESLIGNMKTTESGLATAAIVTTLFFGSVAAVIAARFLRRT</sequence>
<keyword evidence="2" id="KW-1185">Reference proteome</keyword>
<gene>
    <name evidence="1" type="ORF">O6H91_04G096800</name>
</gene>
<evidence type="ECO:0000313" key="1">
    <source>
        <dbReference type="EMBL" id="KAJ7559693.1"/>
    </source>
</evidence>
<dbReference type="EMBL" id="CM055095">
    <property type="protein sequence ID" value="KAJ7559693.1"/>
    <property type="molecule type" value="Genomic_DNA"/>
</dbReference>
<organism evidence="1 2">
    <name type="scientific">Diphasiastrum complanatum</name>
    <name type="common">Issler's clubmoss</name>
    <name type="synonym">Lycopodium complanatum</name>
    <dbReference type="NCBI Taxonomy" id="34168"/>
    <lineage>
        <taxon>Eukaryota</taxon>
        <taxon>Viridiplantae</taxon>
        <taxon>Streptophyta</taxon>
        <taxon>Embryophyta</taxon>
        <taxon>Tracheophyta</taxon>
        <taxon>Lycopodiopsida</taxon>
        <taxon>Lycopodiales</taxon>
        <taxon>Lycopodiaceae</taxon>
        <taxon>Lycopodioideae</taxon>
        <taxon>Diphasiastrum</taxon>
    </lineage>
</organism>
<comment type="caution">
    <text evidence="1">The sequence shown here is derived from an EMBL/GenBank/DDBJ whole genome shotgun (WGS) entry which is preliminary data.</text>
</comment>
<protein>
    <submittedName>
        <fullName evidence="1">Uncharacterized protein</fullName>
    </submittedName>
</protein>
<proteinExistence type="predicted"/>
<reference evidence="2" key="1">
    <citation type="journal article" date="2024" name="Proc. Natl. Acad. Sci. U.S.A.">
        <title>Extraordinary preservation of gene collinearity over three hundred million years revealed in homosporous lycophytes.</title>
        <authorList>
            <person name="Li C."/>
            <person name="Wickell D."/>
            <person name="Kuo L.Y."/>
            <person name="Chen X."/>
            <person name="Nie B."/>
            <person name="Liao X."/>
            <person name="Peng D."/>
            <person name="Ji J."/>
            <person name="Jenkins J."/>
            <person name="Williams M."/>
            <person name="Shu S."/>
            <person name="Plott C."/>
            <person name="Barry K."/>
            <person name="Rajasekar S."/>
            <person name="Grimwood J."/>
            <person name="Han X."/>
            <person name="Sun S."/>
            <person name="Hou Z."/>
            <person name="He W."/>
            <person name="Dai G."/>
            <person name="Sun C."/>
            <person name="Schmutz J."/>
            <person name="Leebens-Mack J.H."/>
            <person name="Li F.W."/>
            <person name="Wang L."/>
        </authorList>
    </citation>
    <scope>NUCLEOTIDE SEQUENCE [LARGE SCALE GENOMIC DNA]</scope>
    <source>
        <strain evidence="2">cv. PW_Plant_1</strain>
    </source>
</reference>
<evidence type="ECO:0000313" key="2">
    <source>
        <dbReference type="Proteomes" id="UP001162992"/>
    </source>
</evidence>
<dbReference type="Proteomes" id="UP001162992">
    <property type="component" value="Chromosome 4"/>
</dbReference>